<dbReference type="PANTHER" id="PTHR42709:SF9">
    <property type="entry name" value="ALKALINE PHOSPHATASE LIKE PROTEIN"/>
    <property type="match status" value="1"/>
</dbReference>
<evidence type="ECO:0000256" key="2">
    <source>
        <dbReference type="SAM" id="Phobius"/>
    </source>
</evidence>
<reference evidence="4 5" key="1">
    <citation type="submission" date="2018-06" db="EMBL/GenBank/DDBJ databases">
        <authorList>
            <person name="Strepis N."/>
        </authorList>
    </citation>
    <scope>NUCLEOTIDE SEQUENCE [LARGE SCALE GENOMIC DNA]</scope>
    <source>
        <strain evidence="4">LUCI</strain>
    </source>
</reference>
<dbReference type="Pfam" id="PF09335">
    <property type="entry name" value="VTT_dom"/>
    <property type="match status" value="1"/>
</dbReference>
<protein>
    <recommendedName>
        <fullName evidence="3">VTT domain-containing protein</fullName>
    </recommendedName>
</protein>
<keyword evidence="2" id="KW-0812">Transmembrane</keyword>
<dbReference type="GO" id="GO:0005886">
    <property type="term" value="C:plasma membrane"/>
    <property type="evidence" value="ECO:0007669"/>
    <property type="project" value="TreeGrafter"/>
</dbReference>
<feature type="transmembrane region" description="Helical" evidence="2">
    <location>
        <begin position="48"/>
        <end position="72"/>
    </location>
</feature>
<dbReference type="PANTHER" id="PTHR42709">
    <property type="entry name" value="ALKALINE PHOSPHATASE LIKE PROTEIN"/>
    <property type="match status" value="1"/>
</dbReference>
<evidence type="ECO:0000259" key="3">
    <source>
        <dbReference type="Pfam" id="PF09335"/>
    </source>
</evidence>
<proteinExistence type="inferred from homology"/>
<dbReference type="Proteomes" id="UP000277811">
    <property type="component" value="Unassembled WGS sequence"/>
</dbReference>
<evidence type="ECO:0000256" key="1">
    <source>
        <dbReference type="ARBA" id="ARBA00010792"/>
    </source>
</evidence>
<evidence type="ECO:0000313" key="4">
    <source>
        <dbReference type="EMBL" id="VBB05198.1"/>
    </source>
</evidence>
<dbReference type="AlphaFoldDB" id="A0A498R7T3"/>
<organism evidence="4 5">
    <name type="scientific">Lucifera butyrica</name>
    <dbReference type="NCBI Taxonomy" id="1351585"/>
    <lineage>
        <taxon>Bacteria</taxon>
        <taxon>Bacillati</taxon>
        <taxon>Bacillota</taxon>
        <taxon>Negativicutes</taxon>
        <taxon>Veillonellales</taxon>
        <taxon>Veillonellaceae</taxon>
        <taxon>Lucifera</taxon>
    </lineage>
</organism>
<comment type="similarity">
    <text evidence="1">Belongs to the DedA family.</text>
</comment>
<keyword evidence="2" id="KW-0472">Membrane</keyword>
<feature type="transmembrane region" description="Helical" evidence="2">
    <location>
        <begin position="170"/>
        <end position="187"/>
    </location>
</feature>
<accession>A0A498R7T3</accession>
<feature type="transmembrane region" description="Helical" evidence="2">
    <location>
        <begin position="136"/>
        <end position="158"/>
    </location>
</feature>
<feature type="transmembrane region" description="Helical" evidence="2">
    <location>
        <begin position="12"/>
        <end position="42"/>
    </location>
</feature>
<dbReference type="OrthoDB" id="9813426at2"/>
<dbReference type="InterPro" id="IPR032816">
    <property type="entry name" value="VTT_dom"/>
</dbReference>
<gene>
    <name evidence="4" type="ORF">LUCI_0405</name>
</gene>
<dbReference type="InterPro" id="IPR051311">
    <property type="entry name" value="DedA_domain"/>
</dbReference>
<keyword evidence="5" id="KW-1185">Reference proteome</keyword>
<keyword evidence="2" id="KW-1133">Transmembrane helix</keyword>
<feature type="domain" description="VTT" evidence="3">
    <location>
        <begin position="30"/>
        <end position="156"/>
    </location>
</feature>
<dbReference type="RefSeq" id="WP_122626204.1">
    <property type="nucleotide sequence ID" value="NZ_UPPP01000054.1"/>
</dbReference>
<name>A0A498R7T3_9FIRM</name>
<evidence type="ECO:0000313" key="5">
    <source>
        <dbReference type="Proteomes" id="UP000277811"/>
    </source>
</evidence>
<sequence>MSERVLEILSSLGLPGLFAGVFLEAIGLPFPGSVLVALAGFLSKQGQFNIIIAWSVSLLGYLLGSISAFMIGCKIGEPFIEKWGRYIKLTPERIDKAQELLRKSTPAYVIGGRFLPTVGNITPYIAGISGISIVKFLIYDMIHAVFWLTAFLSIGAVLGSEWHRMINNPWFKWVAIGSGLLIFIYVFKEYLPERGKNRI</sequence>
<dbReference type="EMBL" id="UPPP01000054">
    <property type="protein sequence ID" value="VBB05198.1"/>
    <property type="molecule type" value="Genomic_DNA"/>
</dbReference>